<dbReference type="Gene3D" id="3.60.110.10">
    <property type="entry name" value="Carbon-nitrogen hydrolase"/>
    <property type="match status" value="1"/>
</dbReference>
<dbReference type="InterPro" id="IPR045254">
    <property type="entry name" value="Nit1/2_C-N_Hydrolase"/>
</dbReference>
<dbReference type="PROSITE" id="PS01227">
    <property type="entry name" value="UPF0012"/>
    <property type="match status" value="1"/>
</dbReference>
<dbReference type="PANTHER" id="PTHR23088:SF27">
    <property type="entry name" value="DEAMINATED GLUTATHIONE AMIDASE"/>
    <property type="match status" value="1"/>
</dbReference>
<dbReference type="InterPro" id="IPR001110">
    <property type="entry name" value="UPF0012_CS"/>
</dbReference>
<dbReference type="Proteomes" id="UP000324996">
    <property type="component" value="Unassembled WGS sequence"/>
</dbReference>
<sequence>MIGSMPILLPVLEPDAKEGDGKEDDSGDDGQRLANRCFVIGPDGGIIARYDKIHLFDVSLGAGESYRESRTYQGGAQAVLADIGPAKLGLSICYDLRFPYLYRALAQAGADILSIPAAFTETTGRAHWHVLLRARAIETGCFVMAPAQSGHHADGRDTFGHSLLVDPWGEVLVDAGRDRGVSLFTIDLDAVAAARARIPALGHDRPLTI</sequence>
<evidence type="ECO:0000259" key="3">
    <source>
        <dbReference type="PROSITE" id="PS50263"/>
    </source>
</evidence>
<name>A0A5A7NA98_9PROT</name>
<keyword evidence="5" id="KW-1185">Reference proteome</keyword>
<evidence type="ECO:0000256" key="1">
    <source>
        <dbReference type="ARBA" id="ARBA00010613"/>
    </source>
</evidence>
<comment type="caution">
    <text evidence="4">The sequence shown here is derived from an EMBL/GenBank/DDBJ whole genome shotgun (WGS) entry which is preliminary data.</text>
</comment>
<dbReference type="AlphaFoldDB" id="A0A5A7NA98"/>
<dbReference type="InterPro" id="IPR036526">
    <property type="entry name" value="C-N_Hydrolase_sf"/>
</dbReference>
<feature type="domain" description="CN hydrolase" evidence="3">
    <location>
        <begin position="1"/>
        <end position="188"/>
    </location>
</feature>
<dbReference type="GO" id="GO:0016811">
    <property type="term" value="F:hydrolase activity, acting on carbon-nitrogen (but not peptide) bonds, in linear amides"/>
    <property type="evidence" value="ECO:0007669"/>
    <property type="project" value="InterPro"/>
</dbReference>
<dbReference type="CDD" id="cd07572">
    <property type="entry name" value="nit"/>
    <property type="match status" value="1"/>
</dbReference>
<reference evidence="4 5" key="1">
    <citation type="submission" date="2019-09" db="EMBL/GenBank/DDBJ databases">
        <title>NBRP : Genome information of microbial organism related human and environment.</title>
        <authorList>
            <person name="Hattori M."/>
            <person name="Oshima K."/>
            <person name="Inaba H."/>
            <person name="Suda W."/>
            <person name="Sakamoto M."/>
            <person name="Iino T."/>
            <person name="Kitahara M."/>
            <person name="Oshida Y."/>
            <person name="Iida T."/>
            <person name="Kudo T."/>
            <person name="Itoh T."/>
            <person name="Ohkuma M."/>
        </authorList>
    </citation>
    <scope>NUCLEOTIDE SEQUENCE [LARGE SCALE GENOMIC DNA]</scope>
    <source>
        <strain evidence="4 5">Q-1</strain>
    </source>
</reference>
<accession>A0A5A7NA98</accession>
<evidence type="ECO:0000256" key="2">
    <source>
        <dbReference type="ARBA" id="ARBA00022801"/>
    </source>
</evidence>
<keyword evidence="2" id="KW-0378">Hydrolase</keyword>
<dbReference type="SUPFAM" id="SSF56317">
    <property type="entry name" value="Carbon-nitrogen hydrolase"/>
    <property type="match status" value="1"/>
</dbReference>
<dbReference type="EMBL" id="BKCN01000021">
    <property type="protein sequence ID" value="GER05301.1"/>
    <property type="molecule type" value="Genomic_DNA"/>
</dbReference>
<dbReference type="Pfam" id="PF00795">
    <property type="entry name" value="CN_hydrolase"/>
    <property type="match status" value="1"/>
</dbReference>
<organism evidence="4 5">
    <name type="scientific">Iodidimonas nitroreducens</name>
    <dbReference type="NCBI Taxonomy" id="1236968"/>
    <lineage>
        <taxon>Bacteria</taxon>
        <taxon>Pseudomonadati</taxon>
        <taxon>Pseudomonadota</taxon>
        <taxon>Alphaproteobacteria</taxon>
        <taxon>Iodidimonadales</taxon>
        <taxon>Iodidimonadaceae</taxon>
        <taxon>Iodidimonas</taxon>
    </lineage>
</organism>
<proteinExistence type="inferred from homology"/>
<gene>
    <name evidence="4" type="ORF">JCM17846_29830</name>
</gene>
<dbReference type="PROSITE" id="PS50263">
    <property type="entry name" value="CN_HYDROLASE"/>
    <property type="match status" value="1"/>
</dbReference>
<comment type="similarity">
    <text evidence="1">Belongs to the carbon-nitrogen hydrolase superfamily. NIT1/NIT2 family.</text>
</comment>
<evidence type="ECO:0000313" key="4">
    <source>
        <dbReference type="EMBL" id="GER05301.1"/>
    </source>
</evidence>
<evidence type="ECO:0000313" key="5">
    <source>
        <dbReference type="Proteomes" id="UP000324996"/>
    </source>
</evidence>
<dbReference type="PANTHER" id="PTHR23088">
    <property type="entry name" value="NITRILASE-RELATED"/>
    <property type="match status" value="1"/>
</dbReference>
<protein>
    <recommendedName>
        <fullName evidence="3">CN hydrolase domain-containing protein</fullName>
    </recommendedName>
</protein>
<dbReference type="InterPro" id="IPR003010">
    <property type="entry name" value="C-N_Hydrolase"/>
</dbReference>